<feature type="compositionally biased region" description="Basic and acidic residues" evidence="1">
    <location>
        <begin position="1125"/>
        <end position="1140"/>
    </location>
</feature>
<dbReference type="EMBL" id="JAERTZ010000006">
    <property type="protein sequence ID" value="MBL1376255.1"/>
    <property type="molecule type" value="Genomic_DNA"/>
</dbReference>
<dbReference type="RefSeq" id="WP_202082222.1">
    <property type="nucleotide sequence ID" value="NZ_JAERTZ010000006.1"/>
</dbReference>
<accession>A0ABS1QN16</accession>
<feature type="region of interest" description="Disordered" evidence="1">
    <location>
        <begin position="839"/>
        <end position="858"/>
    </location>
</feature>
<dbReference type="InterPro" id="IPR052354">
    <property type="entry name" value="Cell_Wall_Dynamics_Protein"/>
</dbReference>
<organism evidence="3 4">
    <name type="scientific">Zobellella iuensis</name>
    <dbReference type="NCBI Taxonomy" id="2803811"/>
    <lineage>
        <taxon>Bacteria</taxon>
        <taxon>Pseudomonadati</taxon>
        <taxon>Pseudomonadota</taxon>
        <taxon>Gammaproteobacteria</taxon>
        <taxon>Aeromonadales</taxon>
        <taxon>Aeromonadaceae</taxon>
        <taxon>Zobellella</taxon>
    </lineage>
</organism>
<feature type="compositionally biased region" description="Basic and acidic residues" evidence="1">
    <location>
        <begin position="140"/>
        <end position="149"/>
    </location>
</feature>
<keyword evidence="4" id="KW-1185">Reference proteome</keyword>
<feature type="region of interest" description="Disordered" evidence="1">
    <location>
        <begin position="63"/>
        <end position="204"/>
    </location>
</feature>
<feature type="compositionally biased region" description="Polar residues" evidence="1">
    <location>
        <begin position="76"/>
        <end position="90"/>
    </location>
</feature>
<gene>
    <name evidence="3" type="ORF">JKV55_02770</name>
</gene>
<dbReference type="Pfam" id="PF00182">
    <property type="entry name" value="Glyco_hydro_19"/>
    <property type="match status" value="1"/>
</dbReference>
<feature type="compositionally biased region" description="Basic and acidic residues" evidence="1">
    <location>
        <begin position="91"/>
        <end position="109"/>
    </location>
</feature>
<feature type="compositionally biased region" description="Low complexity" evidence="1">
    <location>
        <begin position="123"/>
        <end position="134"/>
    </location>
</feature>
<dbReference type="PANTHER" id="PTHR34408">
    <property type="entry name" value="FAMILY PROTEIN, PUTATIVE-RELATED"/>
    <property type="match status" value="1"/>
</dbReference>
<dbReference type="InterPro" id="IPR023346">
    <property type="entry name" value="Lysozyme-like_dom_sf"/>
</dbReference>
<comment type="caution">
    <text evidence="3">The sequence shown here is derived from an EMBL/GenBank/DDBJ whole genome shotgun (WGS) entry which is preliminary data.</text>
</comment>
<name>A0ABS1QN16_9GAMM</name>
<feature type="domain" description="Glycoside hydrolase family 19 catalytic" evidence="2">
    <location>
        <begin position="850"/>
        <end position="901"/>
    </location>
</feature>
<evidence type="ECO:0000313" key="4">
    <source>
        <dbReference type="Proteomes" id="UP000638570"/>
    </source>
</evidence>
<dbReference type="Proteomes" id="UP000638570">
    <property type="component" value="Unassembled WGS sequence"/>
</dbReference>
<reference evidence="4" key="1">
    <citation type="submission" date="2021-01" db="EMBL/GenBank/DDBJ databases">
        <title>Genome public.</title>
        <authorList>
            <person name="Liu C."/>
            <person name="Sun Q."/>
        </authorList>
    </citation>
    <scope>NUCLEOTIDE SEQUENCE [LARGE SCALE GENOMIC DNA]</scope>
    <source>
        <strain evidence="4">CGMCC 1.18722</strain>
    </source>
</reference>
<dbReference type="PANTHER" id="PTHR34408:SF1">
    <property type="entry name" value="GLYCOSYL HYDROLASE FAMILY 19 DOMAIN-CONTAINING PROTEIN HI_1415"/>
    <property type="match status" value="1"/>
</dbReference>
<dbReference type="Gene3D" id="1.20.120.20">
    <property type="entry name" value="Apolipoprotein"/>
    <property type="match status" value="1"/>
</dbReference>
<dbReference type="InterPro" id="IPR000726">
    <property type="entry name" value="Glyco_hydro_19_cat"/>
</dbReference>
<feature type="region of interest" description="Disordered" evidence="1">
    <location>
        <begin position="1006"/>
        <end position="1067"/>
    </location>
</feature>
<feature type="compositionally biased region" description="Basic and acidic residues" evidence="1">
    <location>
        <begin position="249"/>
        <end position="259"/>
    </location>
</feature>
<evidence type="ECO:0000256" key="1">
    <source>
        <dbReference type="SAM" id="MobiDB-lite"/>
    </source>
</evidence>
<feature type="region of interest" description="Disordered" evidence="1">
    <location>
        <begin position="945"/>
        <end position="983"/>
    </location>
</feature>
<protein>
    <recommendedName>
        <fullName evidence="2">Glycoside hydrolase family 19 catalytic domain-containing protein</fullName>
    </recommendedName>
</protein>
<feature type="compositionally biased region" description="Basic and acidic residues" evidence="1">
    <location>
        <begin position="162"/>
        <end position="180"/>
    </location>
</feature>
<evidence type="ECO:0000259" key="2">
    <source>
        <dbReference type="Pfam" id="PF00182"/>
    </source>
</evidence>
<proteinExistence type="predicted"/>
<feature type="compositionally biased region" description="Polar residues" evidence="1">
    <location>
        <begin position="1049"/>
        <end position="1064"/>
    </location>
</feature>
<feature type="compositionally biased region" description="Pro residues" evidence="1">
    <location>
        <begin position="950"/>
        <end position="962"/>
    </location>
</feature>
<feature type="region of interest" description="Disordered" evidence="1">
    <location>
        <begin position="1117"/>
        <end position="1140"/>
    </location>
</feature>
<feature type="region of interest" description="Disordered" evidence="1">
    <location>
        <begin position="235"/>
        <end position="292"/>
    </location>
</feature>
<dbReference type="SUPFAM" id="SSF53955">
    <property type="entry name" value="Lysozyme-like"/>
    <property type="match status" value="1"/>
</dbReference>
<dbReference type="Gene3D" id="1.10.530.10">
    <property type="match status" value="1"/>
</dbReference>
<evidence type="ECO:0000313" key="3">
    <source>
        <dbReference type="EMBL" id="MBL1376255.1"/>
    </source>
</evidence>
<sequence>MLKADEQGFLVGERLGSEQITDTLGQILGELKAIKATLSDIDSPSDAAAPVSAPEVQRAPAVMPAAREGGGVAGATSPTAGDTIVTVNNRSESEQGGDSHLHQGDRSDRSSSAILQRQDAGGTTPATPAAAVTPESASQRTERESEHNSAETTTQIAGVSSSDRDSAVSREHGATIERSESATLSGLDFPTDAVAPVSTPEVQRAPAVMPAAREGGGVAGTTSPTAGDTIVTVNNRSESEQGGAASAVHVERQGEGGRRRDAKGRFVATAPARGEEASGHNRPVTSDSSGGAVERAGLRSAISDMGERVAGAVATVAANEEADPAVKAFNEVAQPLSRGFGKIMGGKEDKSQERWLRRLWRQLRTSGEANAKADKRTIELLEDIEEQQGGGKKKGGLLSTVLAPFMKLLRGLLKALLPMAILNRLPGWLTGLGGKAGAGVRAGRAAAGAAGTAGSASARGAGKSLGKVGGAIKGAGRFARRIPVLGSLLGMGFMAKDVYDSENSEGTRAEKDVATGAAIGRGAGSLGGAMAGGAAGAALGSVVPVVGNIVGGIVGAAVGAWLGESAGDLIGAQFGEWVSELRDSNFVQGMSDAWSNMTTFTGHLWGQVTDSVSEKWSGVSARVGEAWDTASSHVSTAWDQVSEGWNKTAETLSATWGTAVDEMKSAWDGVTGKLSEMWDSISEVGNKFNDWFKEKTGIDVKETLGEAADTVKSSVGDAWKWATDTFHGAVSSVGEATGVSGAYRAVKRSADYTTNKAALEKQMAASGITSPTEQAMFMAQMDHESGGLTSLEENLKYQPDKFLSAYGKRAGISTVDEARAILKQGPEATAEAMYGGEWGRKNLGNTEPGDGHRFRGRGFTQLTGRSNYEAASRDLGIDLVNNPDMAADPEVAAKVATWYWQQRPGLSEAAKRGDVKAVTRKINGGTNGLADRQAKHTRYLAEYSDKPVKPGVPVPTPAPDPTTEPVTVAQASPKEEVQQGRYRQITDPAEKAALLAELEQDLAWVDEPMGHGGEPVHIDPARLANQPSGSMTFPGEMTPGGLGDFEVAGNSSGTPGSAVSSKPASVTGIPESRFSQMMAPVAASVDAGRVPAVAAAMTVPPAAPAVAAAPSIPMPLRADAGSSKKGGEAPREVSRDLPDRHIAHIVTGAYSGMS</sequence>